<dbReference type="PANTHER" id="PTHR43570">
    <property type="entry name" value="ALDEHYDE DEHYDROGENASE"/>
    <property type="match status" value="1"/>
</dbReference>
<evidence type="ECO:0000259" key="4">
    <source>
        <dbReference type="Pfam" id="PF00171"/>
    </source>
</evidence>
<dbReference type="Gene3D" id="3.40.309.10">
    <property type="entry name" value="Aldehyde Dehydrogenase, Chain A, domain 2"/>
    <property type="match status" value="2"/>
</dbReference>
<sequence length="417" mass="45912">MQITPILEIEESLRENFRAGVSLPVEWRKQQLLQLARMVQENAPAFTEGVSKDMGKPKTETYFAEIAPIAQHSLVSAEKLDEDWQKPWPWNYPLILSLQPLIGAIAAGCCAVLKLSEIAPHYSALLSELAPKYLGSSAFKIVLGSVPGAAELLELQFFYNGNSRIARIIATAAARHLTSLTLKLGDKCPVIVDLATDIAIAAKRILWGKAQNFLLSIFPDGSLASDSISLIVSPGHHSRLMDLLKRTKGEVVLGGKSQDLKIEITVVKNVSANDSLMEGLSIFAELFGPILPIVPVDSIQDAIDFVRERHHPLVLYAFTEIPKVKTQLLNGTFSGSLVFNDTFQQLAVNELPLGGVGESGHGRQTLKYTFDEFSYERASIDLPKEAEPFLGIRYAPYTQENFKIMAAPAFMQIPEKI</sequence>
<dbReference type="InterPro" id="IPR016162">
    <property type="entry name" value="Ald_DH_N"/>
</dbReference>
<comment type="similarity">
    <text evidence="1 3">Belongs to the aldehyde dehydrogenase family.</text>
</comment>
<dbReference type="InterPro" id="IPR012394">
    <property type="entry name" value="Aldehyde_DH_NAD(P)"/>
</dbReference>
<keyword evidence="2 3" id="KW-0560">Oxidoreductase</keyword>
<dbReference type="PIRSF" id="PIRSF036492">
    <property type="entry name" value="ALDH"/>
    <property type="match status" value="1"/>
</dbReference>
<dbReference type="GO" id="GO:0004029">
    <property type="term" value="F:aldehyde dehydrogenase (NAD+) activity"/>
    <property type="evidence" value="ECO:0007669"/>
    <property type="project" value="TreeGrafter"/>
</dbReference>
<proteinExistence type="inferred from homology"/>
<dbReference type="InterPro" id="IPR016161">
    <property type="entry name" value="Ald_DH/histidinol_DH"/>
</dbReference>
<organism evidence="5 6">
    <name type="scientific">Mycena albidolilacea</name>
    <dbReference type="NCBI Taxonomy" id="1033008"/>
    <lineage>
        <taxon>Eukaryota</taxon>
        <taxon>Fungi</taxon>
        <taxon>Dikarya</taxon>
        <taxon>Basidiomycota</taxon>
        <taxon>Agaricomycotina</taxon>
        <taxon>Agaricomycetes</taxon>
        <taxon>Agaricomycetidae</taxon>
        <taxon>Agaricales</taxon>
        <taxon>Marasmiineae</taxon>
        <taxon>Mycenaceae</taxon>
        <taxon>Mycena</taxon>
    </lineage>
</organism>
<comment type="caution">
    <text evidence="5">The sequence shown here is derived from an EMBL/GenBank/DDBJ whole genome shotgun (WGS) entry which is preliminary data.</text>
</comment>
<reference evidence="5" key="1">
    <citation type="submission" date="2023-03" db="EMBL/GenBank/DDBJ databases">
        <title>Massive genome expansion in bonnet fungi (Mycena s.s.) driven by repeated elements and novel gene families across ecological guilds.</title>
        <authorList>
            <consortium name="Lawrence Berkeley National Laboratory"/>
            <person name="Harder C.B."/>
            <person name="Miyauchi S."/>
            <person name="Viragh M."/>
            <person name="Kuo A."/>
            <person name="Thoen E."/>
            <person name="Andreopoulos B."/>
            <person name="Lu D."/>
            <person name="Skrede I."/>
            <person name="Drula E."/>
            <person name="Henrissat B."/>
            <person name="Morin E."/>
            <person name="Kohler A."/>
            <person name="Barry K."/>
            <person name="LaButti K."/>
            <person name="Morin E."/>
            <person name="Salamov A."/>
            <person name="Lipzen A."/>
            <person name="Mereny Z."/>
            <person name="Hegedus B."/>
            <person name="Baldrian P."/>
            <person name="Stursova M."/>
            <person name="Weitz H."/>
            <person name="Taylor A."/>
            <person name="Grigoriev I.V."/>
            <person name="Nagy L.G."/>
            <person name="Martin F."/>
            <person name="Kauserud H."/>
        </authorList>
    </citation>
    <scope>NUCLEOTIDE SEQUENCE</scope>
    <source>
        <strain evidence="5">CBHHK002</strain>
    </source>
</reference>
<dbReference type="Proteomes" id="UP001218218">
    <property type="component" value="Unassembled WGS sequence"/>
</dbReference>
<dbReference type="AlphaFoldDB" id="A0AAD6YY42"/>
<evidence type="ECO:0000256" key="2">
    <source>
        <dbReference type="ARBA" id="ARBA00023002"/>
    </source>
</evidence>
<dbReference type="PANTHER" id="PTHR43570:SF16">
    <property type="entry name" value="ALDEHYDE DEHYDROGENASE TYPE III, ISOFORM Q"/>
    <property type="match status" value="1"/>
</dbReference>
<dbReference type="Pfam" id="PF00171">
    <property type="entry name" value="Aldedh"/>
    <property type="match status" value="2"/>
</dbReference>
<feature type="domain" description="Aldehyde dehydrogenase" evidence="4">
    <location>
        <begin position="236"/>
        <end position="375"/>
    </location>
</feature>
<dbReference type="InterPro" id="IPR015590">
    <property type="entry name" value="Aldehyde_DH_dom"/>
</dbReference>
<evidence type="ECO:0000256" key="3">
    <source>
        <dbReference type="PIRNR" id="PIRNR036492"/>
    </source>
</evidence>
<evidence type="ECO:0000313" key="5">
    <source>
        <dbReference type="EMBL" id="KAJ7301168.1"/>
    </source>
</evidence>
<keyword evidence="6" id="KW-1185">Reference proteome</keyword>
<evidence type="ECO:0000313" key="6">
    <source>
        <dbReference type="Proteomes" id="UP001218218"/>
    </source>
</evidence>
<evidence type="ECO:0000256" key="1">
    <source>
        <dbReference type="ARBA" id="ARBA00009986"/>
    </source>
</evidence>
<dbReference type="SUPFAM" id="SSF53720">
    <property type="entry name" value="ALDH-like"/>
    <property type="match status" value="1"/>
</dbReference>
<dbReference type="GO" id="GO:0006081">
    <property type="term" value="P:aldehyde metabolic process"/>
    <property type="evidence" value="ECO:0007669"/>
    <property type="project" value="InterPro"/>
</dbReference>
<dbReference type="Gene3D" id="3.40.605.10">
    <property type="entry name" value="Aldehyde Dehydrogenase, Chain A, domain 1"/>
    <property type="match status" value="3"/>
</dbReference>
<accession>A0AAD6YY42</accession>
<name>A0AAD6YY42_9AGAR</name>
<dbReference type="GO" id="GO:0005737">
    <property type="term" value="C:cytoplasm"/>
    <property type="evidence" value="ECO:0007669"/>
    <property type="project" value="TreeGrafter"/>
</dbReference>
<dbReference type="EMBL" id="JARIHO010000142">
    <property type="protein sequence ID" value="KAJ7301168.1"/>
    <property type="molecule type" value="Genomic_DNA"/>
</dbReference>
<protein>
    <recommendedName>
        <fullName evidence="3">Aldehyde dehydrogenase</fullName>
    </recommendedName>
</protein>
<dbReference type="InterPro" id="IPR016163">
    <property type="entry name" value="Ald_DH_C"/>
</dbReference>
<feature type="domain" description="Aldehyde dehydrogenase" evidence="4">
    <location>
        <begin position="89"/>
        <end position="210"/>
    </location>
</feature>
<gene>
    <name evidence="5" type="ORF">DFH08DRAFT_919163</name>
</gene>